<name>A0ABR2LA59_9EUKA</name>
<evidence type="ECO:0000313" key="6">
    <source>
        <dbReference type="EMBL" id="KAK8900117.1"/>
    </source>
</evidence>
<dbReference type="InterPro" id="IPR000719">
    <property type="entry name" value="Prot_kinase_dom"/>
</dbReference>
<evidence type="ECO:0000256" key="3">
    <source>
        <dbReference type="ARBA" id="ARBA00022840"/>
    </source>
</evidence>
<evidence type="ECO:0000256" key="2">
    <source>
        <dbReference type="ARBA" id="ARBA00022741"/>
    </source>
</evidence>
<evidence type="ECO:0000313" key="7">
    <source>
        <dbReference type="Proteomes" id="UP001470230"/>
    </source>
</evidence>
<keyword evidence="7" id="KW-1185">Reference proteome</keyword>
<feature type="domain" description="Protein kinase" evidence="5">
    <location>
        <begin position="219"/>
        <end position="472"/>
    </location>
</feature>
<evidence type="ECO:0000256" key="1">
    <source>
        <dbReference type="ARBA" id="ARBA00022527"/>
    </source>
</evidence>
<keyword evidence="1" id="KW-0808">Transferase</keyword>
<dbReference type="PROSITE" id="PS00108">
    <property type="entry name" value="PROTEIN_KINASE_ST"/>
    <property type="match status" value="1"/>
</dbReference>
<feature type="binding site" evidence="4">
    <location>
        <position position="248"/>
    </location>
    <ligand>
        <name>ATP</name>
        <dbReference type="ChEBI" id="CHEBI:30616"/>
    </ligand>
</feature>
<organism evidence="6 7">
    <name type="scientific">Tritrichomonas musculus</name>
    <dbReference type="NCBI Taxonomy" id="1915356"/>
    <lineage>
        <taxon>Eukaryota</taxon>
        <taxon>Metamonada</taxon>
        <taxon>Parabasalia</taxon>
        <taxon>Tritrichomonadida</taxon>
        <taxon>Tritrichomonadidae</taxon>
        <taxon>Tritrichomonas</taxon>
    </lineage>
</organism>
<dbReference type="Pfam" id="PF07714">
    <property type="entry name" value="PK_Tyr_Ser-Thr"/>
    <property type="match status" value="1"/>
</dbReference>
<dbReference type="SUPFAM" id="SSF48371">
    <property type="entry name" value="ARM repeat"/>
    <property type="match status" value="1"/>
</dbReference>
<dbReference type="InterPro" id="IPR001245">
    <property type="entry name" value="Ser-Thr/Tyr_kinase_cat_dom"/>
</dbReference>
<protein>
    <recommendedName>
        <fullName evidence="5">Protein kinase domain-containing protein</fullName>
    </recommendedName>
</protein>
<dbReference type="Gene3D" id="1.10.510.10">
    <property type="entry name" value="Transferase(Phosphotransferase) domain 1"/>
    <property type="match status" value="1"/>
</dbReference>
<reference evidence="6 7" key="1">
    <citation type="submission" date="2024-04" db="EMBL/GenBank/DDBJ databases">
        <title>Tritrichomonas musculus Genome.</title>
        <authorList>
            <person name="Alves-Ferreira E."/>
            <person name="Grigg M."/>
            <person name="Lorenzi H."/>
            <person name="Galac M."/>
        </authorList>
    </citation>
    <scope>NUCLEOTIDE SEQUENCE [LARGE SCALE GENOMIC DNA]</scope>
    <source>
        <strain evidence="6 7">EAF2021</strain>
    </source>
</reference>
<proteinExistence type="predicted"/>
<dbReference type="Proteomes" id="UP001470230">
    <property type="component" value="Unassembled WGS sequence"/>
</dbReference>
<dbReference type="InterPro" id="IPR011009">
    <property type="entry name" value="Kinase-like_dom_sf"/>
</dbReference>
<evidence type="ECO:0000256" key="4">
    <source>
        <dbReference type="PROSITE-ProRule" id="PRU10141"/>
    </source>
</evidence>
<sequence length="829" mass="93093">MSIQLSALVPEFQKMSRDLSQIAVRAVCHGRKIQFAMSQFSDFVNKFAQNAGSTPLTEEQQKAYSDIVQAVRAFKGIFGSFLDQTWAHNALENSSSQAPTDICGITSRLREVSECLDPEAAKSFDSTSPKWLSLHILDIKAISASFNQYLVQQFGKNPNIEELSHNSNLEPPASVMVERIMSINTFLKQYKEENVAPGIQVFSPIPIHYQSWRLQHKDLEEQTEVGKGVSAVVYKGVYKPTGEQVAIKRLKYKKLNDMTLKSFQREVSILATAIHPTILRFIGATDSPPFCIVTEWMPNNSLYHDIHKYHRLNATLRTIGAFDIARGMQFLHSQQIIHRDLKSLNVLIDKDLHTHICDFGFSKRLAGKKEELMTKNVGTPHWMAPELLTQSDTYDNKVDVYAYAIVLWELITCKVPYNNMEPAQIIAQVIMKNARPTIPANTPPALVELISKCWETDPTNRPTFTEIVHTFRGGEIIIPGADQDQVMEYINSIPLTPEEVHTYKLKDQLDSLPSEFSDSNIDVVQSLIENLERENSLNDVKTAERVWNFLSSFASGKSFEGNKEQFNLYTRGLVCFIDSPLKVKALNTLRNLPRDKDTGEFPLLDAPLVDKLINLFPTGDTSIDTDIAIIACHNKIAPQIALRAIDAFHVKLALEVCSHDKKTVPENLKKPLVDLCIKYLTNEDTYTVLSAMRCIVALDEAKSIPPNPIMIHMQSSTDALKEASYIVSAKMADEGVELPSDMIEILVLNWKDPYAATAITAACKSTNAARKILSFLHSKSAPADKVVLQILNVASKHEELRKDVKEKLANFKSSQPNLVKIAHQMTENL</sequence>
<keyword evidence="2 4" id="KW-0547">Nucleotide-binding</keyword>
<dbReference type="SUPFAM" id="SSF56112">
    <property type="entry name" value="Protein kinase-like (PK-like)"/>
    <property type="match status" value="1"/>
</dbReference>
<gene>
    <name evidence="6" type="ORF">M9Y10_002440</name>
</gene>
<dbReference type="PROSITE" id="PS00107">
    <property type="entry name" value="PROTEIN_KINASE_ATP"/>
    <property type="match status" value="1"/>
</dbReference>
<dbReference type="InterPro" id="IPR016024">
    <property type="entry name" value="ARM-type_fold"/>
</dbReference>
<dbReference type="CDD" id="cd13999">
    <property type="entry name" value="STKc_MAP3K-like"/>
    <property type="match status" value="1"/>
</dbReference>
<accession>A0ABR2LA59</accession>
<evidence type="ECO:0000259" key="5">
    <source>
        <dbReference type="PROSITE" id="PS50011"/>
    </source>
</evidence>
<dbReference type="PRINTS" id="PR00109">
    <property type="entry name" value="TYRKINASE"/>
</dbReference>
<dbReference type="InterPro" id="IPR017441">
    <property type="entry name" value="Protein_kinase_ATP_BS"/>
</dbReference>
<dbReference type="PANTHER" id="PTHR44329:SF214">
    <property type="entry name" value="PROTEIN KINASE DOMAIN-CONTAINING PROTEIN"/>
    <property type="match status" value="1"/>
</dbReference>
<dbReference type="InterPro" id="IPR008271">
    <property type="entry name" value="Ser/Thr_kinase_AS"/>
</dbReference>
<comment type="caution">
    <text evidence="6">The sequence shown here is derived from an EMBL/GenBank/DDBJ whole genome shotgun (WGS) entry which is preliminary data.</text>
</comment>
<dbReference type="SMART" id="SM00220">
    <property type="entry name" value="S_TKc"/>
    <property type="match status" value="1"/>
</dbReference>
<dbReference type="InterPro" id="IPR051681">
    <property type="entry name" value="Ser/Thr_Kinases-Pseudokinases"/>
</dbReference>
<dbReference type="EMBL" id="JAPFFF010000001">
    <property type="protein sequence ID" value="KAK8900117.1"/>
    <property type="molecule type" value="Genomic_DNA"/>
</dbReference>
<keyword evidence="1" id="KW-0723">Serine/threonine-protein kinase</keyword>
<keyword evidence="1" id="KW-0418">Kinase</keyword>
<dbReference type="PROSITE" id="PS50011">
    <property type="entry name" value="PROTEIN_KINASE_DOM"/>
    <property type="match status" value="1"/>
</dbReference>
<keyword evidence="3 4" id="KW-0067">ATP-binding</keyword>
<dbReference type="PANTHER" id="PTHR44329">
    <property type="entry name" value="SERINE/THREONINE-PROTEIN KINASE TNNI3K-RELATED"/>
    <property type="match status" value="1"/>
</dbReference>